<name>A0ABS6J625_9RHOB</name>
<sequence>MKSIKDIERTMDFHGEALDNIFETYRLMRENCPVGRSEKYGGFWFLSKSEDIFKVEQDADTYSVKPTMLVPPVADFPMIPIDTDLPELMDYRRILLPLFTPQALAKMEKPVRDIAQDLAREFADSGTTDATAGFARALPTIFFSRLAGFPEKDWPKFDAWVDDILYERTLDPERAKKAQDAVMAYFDDLIEKYRGRTIDEADTGTIMDYLLEAKIKGEPLSRQELLSYCYLMFLGGLDTTAWAIRASLWHLAQDLDAQRKLRENPDLIPMAAEEILRTLSPVQAMGRTCKKDTVIRGQEIKAGDRVVLLFGAGNRDPDIYDEPEKIKIDREDNRHLAFGAGHHRCLGSNLGRRELVIGLEEFLKVVPEFTLGDPSEKWYGVGRLTLNFKK</sequence>
<dbReference type="Pfam" id="PF00067">
    <property type="entry name" value="p450"/>
    <property type="match status" value="1"/>
</dbReference>
<dbReference type="RefSeq" id="WP_161763077.1">
    <property type="nucleotide sequence ID" value="NZ_JAAATX020000009.1"/>
</dbReference>
<evidence type="ECO:0000313" key="4">
    <source>
        <dbReference type="Proteomes" id="UP000731907"/>
    </source>
</evidence>
<dbReference type="EMBL" id="JAAATX020000009">
    <property type="protein sequence ID" value="MBU9698980.1"/>
    <property type="molecule type" value="Genomic_DNA"/>
</dbReference>
<accession>A0ABS6J625</accession>
<dbReference type="InterPro" id="IPR002397">
    <property type="entry name" value="Cyt_P450_B"/>
</dbReference>
<keyword evidence="2" id="KW-0479">Metal-binding</keyword>
<dbReference type="Proteomes" id="UP000731907">
    <property type="component" value="Unassembled WGS sequence"/>
</dbReference>
<keyword evidence="4" id="KW-1185">Reference proteome</keyword>
<gene>
    <name evidence="3" type="ORF">GU927_014110</name>
</gene>
<dbReference type="Gene3D" id="1.10.630.10">
    <property type="entry name" value="Cytochrome P450"/>
    <property type="match status" value="1"/>
</dbReference>
<dbReference type="PANTHER" id="PTHR46696">
    <property type="entry name" value="P450, PUTATIVE (EUROFUNG)-RELATED"/>
    <property type="match status" value="1"/>
</dbReference>
<proteinExistence type="inferred from homology"/>
<evidence type="ECO:0000256" key="1">
    <source>
        <dbReference type="ARBA" id="ARBA00010617"/>
    </source>
</evidence>
<keyword evidence="2" id="KW-0408">Iron</keyword>
<organism evidence="3 4">
    <name type="scientific">Paragemmobacter amnigenus</name>
    <dbReference type="NCBI Taxonomy" id="2852097"/>
    <lineage>
        <taxon>Bacteria</taxon>
        <taxon>Pseudomonadati</taxon>
        <taxon>Pseudomonadota</taxon>
        <taxon>Alphaproteobacteria</taxon>
        <taxon>Rhodobacterales</taxon>
        <taxon>Paracoccaceae</taxon>
        <taxon>Paragemmobacter</taxon>
    </lineage>
</organism>
<keyword evidence="2" id="KW-0560">Oxidoreductase</keyword>
<comment type="similarity">
    <text evidence="1 2">Belongs to the cytochrome P450 family.</text>
</comment>
<dbReference type="PROSITE" id="PS00086">
    <property type="entry name" value="CYTOCHROME_P450"/>
    <property type="match status" value="1"/>
</dbReference>
<protein>
    <submittedName>
        <fullName evidence="3">Cytochrome P450</fullName>
    </submittedName>
</protein>
<comment type="caution">
    <text evidence="3">The sequence shown here is derived from an EMBL/GenBank/DDBJ whole genome shotgun (WGS) entry which is preliminary data.</text>
</comment>
<dbReference type="PRINTS" id="PR00359">
    <property type="entry name" value="BP450"/>
</dbReference>
<dbReference type="PANTHER" id="PTHR46696:SF6">
    <property type="entry name" value="P450, PUTATIVE (EUROFUNG)-RELATED"/>
    <property type="match status" value="1"/>
</dbReference>
<evidence type="ECO:0000313" key="3">
    <source>
        <dbReference type="EMBL" id="MBU9698980.1"/>
    </source>
</evidence>
<dbReference type="InterPro" id="IPR001128">
    <property type="entry name" value="Cyt_P450"/>
</dbReference>
<evidence type="ECO:0000256" key="2">
    <source>
        <dbReference type="RuleBase" id="RU000461"/>
    </source>
</evidence>
<dbReference type="InterPro" id="IPR017972">
    <property type="entry name" value="Cyt_P450_CS"/>
</dbReference>
<reference evidence="3 4" key="1">
    <citation type="submission" date="2021-06" db="EMBL/GenBank/DDBJ databases">
        <title>Rhodobacteraceae bacterium strain HSP-20.</title>
        <authorList>
            <person name="Chen W.-M."/>
        </authorList>
    </citation>
    <scope>NUCLEOTIDE SEQUENCE [LARGE SCALE GENOMIC DNA]</scope>
    <source>
        <strain evidence="3 4">HSP-20</strain>
    </source>
</reference>
<dbReference type="SUPFAM" id="SSF48264">
    <property type="entry name" value="Cytochrome P450"/>
    <property type="match status" value="1"/>
</dbReference>
<keyword evidence="2" id="KW-0503">Monooxygenase</keyword>
<keyword evidence="2" id="KW-0349">Heme</keyword>
<dbReference type="InterPro" id="IPR036396">
    <property type="entry name" value="Cyt_P450_sf"/>
</dbReference>